<dbReference type="InterPro" id="IPR000432">
    <property type="entry name" value="DNA_mismatch_repair_MutS_C"/>
</dbReference>
<keyword evidence="3" id="KW-0238">DNA-binding</keyword>
<dbReference type="PATRIC" id="fig|520767.4.peg.1654"/>
<dbReference type="InterPro" id="IPR045076">
    <property type="entry name" value="MutS"/>
</dbReference>
<dbReference type="SUPFAM" id="SSF52540">
    <property type="entry name" value="P-loop containing nucleoside triphosphate hydrolases"/>
    <property type="match status" value="1"/>
</dbReference>
<protein>
    <submittedName>
        <fullName evidence="5">DNA mismatch repair protein MutS</fullName>
    </submittedName>
</protein>
<dbReference type="Pfam" id="PF00488">
    <property type="entry name" value="MutS_V"/>
    <property type="match status" value="1"/>
</dbReference>
<dbReference type="GO" id="GO:0030983">
    <property type="term" value="F:mismatched DNA binding"/>
    <property type="evidence" value="ECO:0007669"/>
    <property type="project" value="InterPro"/>
</dbReference>
<evidence type="ECO:0000256" key="2">
    <source>
        <dbReference type="ARBA" id="ARBA00022840"/>
    </source>
</evidence>
<accession>A0A161PU00</accession>
<dbReference type="AlphaFoldDB" id="A0A161PU00"/>
<feature type="domain" description="DNA mismatch repair proteins mutS family" evidence="4">
    <location>
        <begin position="324"/>
        <end position="500"/>
    </location>
</feature>
<dbReference type="STRING" id="520767.ATZ99_15470"/>
<dbReference type="InterPro" id="IPR027417">
    <property type="entry name" value="P-loop_NTPase"/>
</dbReference>
<reference evidence="5 6" key="1">
    <citation type="submission" date="2015-12" db="EMBL/GenBank/DDBJ databases">
        <title>Draft genome of Thermovenabulum gondwanense isolated from a red thermophilic microbial mat colonisisng an outflow channel of a bore well.</title>
        <authorList>
            <person name="Patel B.K."/>
        </authorList>
    </citation>
    <scope>NUCLEOTIDE SEQUENCE [LARGE SCALE GENOMIC DNA]</scope>
    <source>
        <strain evidence="5 6">R270</strain>
    </source>
</reference>
<dbReference type="Proteomes" id="UP000075737">
    <property type="component" value="Unassembled WGS sequence"/>
</dbReference>
<dbReference type="PANTHER" id="PTHR11361:SF34">
    <property type="entry name" value="DNA MISMATCH REPAIR PROTEIN MSH1, MITOCHONDRIAL"/>
    <property type="match status" value="1"/>
</dbReference>
<dbReference type="OrthoDB" id="9808166at2"/>
<dbReference type="Gene3D" id="3.40.50.300">
    <property type="entry name" value="P-loop containing nucleotide triphosphate hydrolases"/>
    <property type="match status" value="1"/>
</dbReference>
<dbReference type="SMART" id="SM00534">
    <property type="entry name" value="MUTSac"/>
    <property type="match status" value="1"/>
</dbReference>
<organism evidence="5 6">
    <name type="scientific">Thermovenabulum gondwanense</name>
    <dbReference type="NCBI Taxonomy" id="520767"/>
    <lineage>
        <taxon>Bacteria</taxon>
        <taxon>Bacillati</taxon>
        <taxon>Bacillota</taxon>
        <taxon>Clostridia</taxon>
        <taxon>Thermosediminibacterales</taxon>
        <taxon>Thermosediminibacteraceae</taxon>
        <taxon>Thermovenabulum</taxon>
    </lineage>
</organism>
<gene>
    <name evidence="5" type="primary">mutS_2</name>
    <name evidence="5" type="ORF">ATZ99_15470</name>
</gene>
<keyword evidence="1" id="KW-0547">Nucleotide-binding</keyword>
<keyword evidence="6" id="KW-1185">Reference proteome</keyword>
<dbReference type="GO" id="GO:0140664">
    <property type="term" value="F:ATP-dependent DNA damage sensor activity"/>
    <property type="evidence" value="ECO:0007669"/>
    <property type="project" value="InterPro"/>
</dbReference>
<dbReference type="RefSeq" id="WP_068748667.1">
    <property type="nucleotide sequence ID" value="NZ_LOHZ01000033.1"/>
</dbReference>
<sequence>MKVYLMYKDHNFDFQQKLPWNEQILIQDLELNTLFNAMALGDKFLFEVAKKAVLSGLNSSLDTILYRQDILRDCFKNSFIVRNIYNIAVESIEREKKHYFGIFSKYPEYILDRSIEVLQMFMEMLKKLKTIADEHADKFESEGFTAFFTMLKEELDDEFFDSVQNHLKELKFDEGILISAELGKGNKGINYTLRKPKTKKQSWIERFFIPKTPIYSFQIHSRDESGARALSELKERGINLVANALAQSNDHILGFFNVLRTELAFYIGCLNLYEQLSQIGEPVCFPLPVASYERKSSFKGLYDVSLALTMKQKIVDNDLNADNKDLVIITGANQGGKSTFLRSIGLAQLMMQCGMFVPAEYFCANICDGLFTHYKRKEDATMKSGKLDEELSRMRDIVEHITPNSIVLFNESFAATNEREGSEIARQIICALLEKGIKIFFVTHLYEFAHSFCEKKMKNVIFLRAERQNDGKRTFKIIEGEPLQTSFGEDLYNRIFGTDKLTRC</sequence>
<evidence type="ECO:0000256" key="1">
    <source>
        <dbReference type="ARBA" id="ARBA00022741"/>
    </source>
</evidence>
<dbReference type="PANTHER" id="PTHR11361">
    <property type="entry name" value="DNA MISMATCH REPAIR PROTEIN MUTS FAMILY MEMBER"/>
    <property type="match status" value="1"/>
</dbReference>
<proteinExistence type="predicted"/>
<dbReference type="EMBL" id="LOHZ01000033">
    <property type="protein sequence ID" value="KYO65511.1"/>
    <property type="molecule type" value="Genomic_DNA"/>
</dbReference>
<dbReference type="GO" id="GO:0006298">
    <property type="term" value="P:mismatch repair"/>
    <property type="evidence" value="ECO:0007669"/>
    <property type="project" value="InterPro"/>
</dbReference>
<comment type="caution">
    <text evidence="5">The sequence shown here is derived from an EMBL/GenBank/DDBJ whole genome shotgun (WGS) entry which is preliminary data.</text>
</comment>
<keyword evidence="2" id="KW-0067">ATP-binding</keyword>
<dbReference type="GO" id="GO:0005829">
    <property type="term" value="C:cytosol"/>
    <property type="evidence" value="ECO:0007669"/>
    <property type="project" value="TreeGrafter"/>
</dbReference>
<name>A0A161PU00_9FIRM</name>
<evidence type="ECO:0000313" key="5">
    <source>
        <dbReference type="EMBL" id="KYO65511.1"/>
    </source>
</evidence>
<evidence type="ECO:0000256" key="3">
    <source>
        <dbReference type="ARBA" id="ARBA00023125"/>
    </source>
</evidence>
<evidence type="ECO:0000313" key="6">
    <source>
        <dbReference type="Proteomes" id="UP000075737"/>
    </source>
</evidence>
<evidence type="ECO:0000259" key="4">
    <source>
        <dbReference type="SMART" id="SM00534"/>
    </source>
</evidence>
<dbReference type="GO" id="GO:0005524">
    <property type="term" value="F:ATP binding"/>
    <property type="evidence" value="ECO:0007669"/>
    <property type="project" value="UniProtKB-KW"/>
</dbReference>